<dbReference type="PANTHER" id="PTHR37331:SF1">
    <property type="entry name" value="YALI0F11671P"/>
    <property type="match status" value="1"/>
</dbReference>
<dbReference type="PATRIC" id="fig|69.6.peg.1909"/>
<accession>A0A0S2DG70</accession>
<evidence type="ECO:0000313" key="2">
    <source>
        <dbReference type="EMBL" id="ALN57295.1"/>
    </source>
</evidence>
<dbReference type="PANTHER" id="PTHR37331">
    <property type="entry name" value="YALI0F11671P"/>
    <property type="match status" value="1"/>
</dbReference>
<proteinExistence type="predicted"/>
<dbReference type="AlphaFoldDB" id="A0A0S2DG70"/>
<protein>
    <submittedName>
        <fullName evidence="2">Uncharacterized protein</fullName>
    </submittedName>
</protein>
<feature type="region of interest" description="Disordered" evidence="1">
    <location>
        <begin position="1"/>
        <end position="27"/>
    </location>
</feature>
<evidence type="ECO:0000256" key="1">
    <source>
        <dbReference type="SAM" id="MobiDB-lite"/>
    </source>
</evidence>
<sequence length="192" mass="20594">MAARRSAPGYDGAAARPRRNGSEASMRSDLPMLVCKVNQPDGPVAYVTLTPQQDLSTRGIAPQEIVGQIIDPERPGIEPDNFARNRVFVEFLNGVIARHAPSLPALQAEAQRQGEGIVAIVDGRAETPQDAVPPEDILGAFQVAEGRIVADSYRPNPNHRILGARGFFQLDPQLQRLLLEELAASVGEGTGA</sequence>
<organism evidence="2 3">
    <name type="scientific">Lysobacter enzymogenes</name>
    <dbReference type="NCBI Taxonomy" id="69"/>
    <lineage>
        <taxon>Bacteria</taxon>
        <taxon>Pseudomonadati</taxon>
        <taxon>Pseudomonadota</taxon>
        <taxon>Gammaproteobacteria</taxon>
        <taxon>Lysobacterales</taxon>
        <taxon>Lysobacteraceae</taxon>
        <taxon>Lysobacter</taxon>
    </lineage>
</organism>
<evidence type="ECO:0000313" key="3">
    <source>
        <dbReference type="Proteomes" id="UP000061569"/>
    </source>
</evidence>
<gene>
    <name evidence="2" type="ORF">GLE_1944</name>
</gene>
<dbReference type="KEGG" id="lez:GLE_1944"/>
<reference evidence="2 3" key="1">
    <citation type="submission" date="2015-11" db="EMBL/GenBank/DDBJ databases">
        <title>Genome sequences of Lysobacter enzymogenes strain C3 and Lysobacter antibioticus ATCC 29479.</title>
        <authorList>
            <person name="Kobayashi D.Y."/>
        </authorList>
    </citation>
    <scope>NUCLEOTIDE SEQUENCE [LARGE SCALE GENOMIC DNA]</scope>
    <source>
        <strain evidence="2 3">C3</strain>
    </source>
</reference>
<name>A0A0S2DG70_LYSEN</name>
<dbReference type="Proteomes" id="UP000061569">
    <property type="component" value="Chromosome"/>
</dbReference>
<dbReference type="EMBL" id="CP013140">
    <property type="protein sequence ID" value="ALN57295.1"/>
    <property type="molecule type" value="Genomic_DNA"/>
</dbReference>